<dbReference type="EMBL" id="QOVI01000013">
    <property type="protein sequence ID" value="RXG11226.1"/>
    <property type="molecule type" value="Genomic_DNA"/>
</dbReference>
<feature type="chain" id="PRO_5020367835" evidence="1">
    <location>
        <begin position="27"/>
        <end position="151"/>
    </location>
</feature>
<name>A0A4Q0NNT4_9FLAO</name>
<organism evidence="2 3">
    <name type="scientific">Leeuwenhoekiella aestuarii</name>
    <dbReference type="NCBI Taxonomy" id="2249426"/>
    <lineage>
        <taxon>Bacteria</taxon>
        <taxon>Pseudomonadati</taxon>
        <taxon>Bacteroidota</taxon>
        <taxon>Flavobacteriia</taxon>
        <taxon>Flavobacteriales</taxon>
        <taxon>Flavobacteriaceae</taxon>
        <taxon>Leeuwenhoekiella</taxon>
    </lineage>
</organism>
<dbReference type="Proteomes" id="UP000289821">
    <property type="component" value="Unassembled WGS sequence"/>
</dbReference>
<protein>
    <submittedName>
        <fullName evidence="2">Uncharacterized protein</fullName>
    </submittedName>
</protein>
<feature type="signal peptide" evidence="1">
    <location>
        <begin position="1"/>
        <end position="26"/>
    </location>
</feature>
<sequence>MKTRKQILATTLFLFTTLLLTVNTSAQVNHLSTKIVDLDTVNVNYKSAEVNDFVSDIITDKDFKYRKALKESRSSNKYYTLGDVEITEANLLKHFKKAARKSDSAEAFALYFKNINLSFIATIDQYVLEQLYNTIRQTTFNGFLDNWQKYY</sequence>
<dbReference type="OrthoDB" id="1451906at2"/>
<evidence type="ECO:0000256" key="1">
    <source>
        <dbReference type="SAM" id="SignalP"/>
    </source>
</evidence>
<comment type="caution">
    <text evidence="2">The sequence shown here is derived from an EMBL/GenBank/DDBJ whole genome shotgun (WGS) entry which is preliminary data.</text>
</comment>
<gene>
    <name evidence="2" type="ORF">DSM04_11320</name>
</gene>
<keyword evidence="1" id="KW-0732">Signal</keyword>
<reference evidence="2 3" key="1">
    <citation type="submission" date="2018-07" db="EMBL/GenBank/DDBJ databases">
        <title>Leeuwenhoekiella genomics.</title>
        <authorList>
            <person name="Tahon G."/>
            <person name="Willems A."/>
        </authorList>
    </citation>
    <scope>NUCLEOTIDE SEQUENCE [LARGE SCALE GENOMIC DNA]</scope>
    <source>
        <strain evidence="2 3">R-50232</strain>
    </source>
</reference>
<evidence type="ECO:0000313" key="2">
    <source>
        <dbReference type="EMBL" id="RXG11226.1"/>
    </source>
</evidence>
<evidence type="ECO:0000313" key="3">
    <source>
        <dbReference type="Proteomes" id="UP000289821"/>
    </source>
</evidence>
<dbReference type="RefSeq" id="WP_128762966.1">
    <property type="nucleotide sequence ID" value="NZ_QOVI01000013.1"/>
</dbReference>
<dbReference type="AlphaFoldDB" id="A0A4Q0NNT4"/>
<proteinExistence type="predicted"/>
<accession>A0A4Q0NNT4</accession>
<keyword evidence="3" id="KW-1185">Reference proteome</keyword>